<keyword evidence="3" id="KW-0347">Helicase</keyword>
<reference evidence="3 4" key="1">
    <citation type="submission" date="2016-08" db="EMBL/GenBank/DDBJ databases">
        <authorList>
            <person name="Seilhamer J.J."/>
        </authorList>
    </citation>
    <scope>NUCLEOTIDE SEQUENCE [LARGE SCALE GENOMIC DNA]</scope>
    <source>
        <strain evidence="3 4">CCBAU 10071</strain>
    </source>
</reference>
<dbReference type="Gene3D" id="3.40.50.300">
    <property type="entry name" value="P-loop containing nucleotide triphosphate hydrolases"/>
    <property type="match status" value="2"/>
</dbReference>
<dbReference type="Proteomes" id="UP000183174">
    <property type="component" value="Unassembled WGS sequence"/>
</dbReference>
<dbReference type="Pfam" id="PF04851">
    <property type="entry name" value="ResIII"/>
    <property type="match status" value="1"/>
</dbReference>
<dbReference type="GO" id="GO:0005829">
    <property type="term" value="C:cytosol"/>
    <property type="evidence" value="ECO:0007669"/>
    <property type="project" value="TreeGrafter"/>
</dbReference>
<evidence type="ECO:0000313" key="3">
    <source>
        <dbReference type="EMBL" id="SCB28333.1"/>
    </source>
</evidence>
<dbReference type="SUPFAM" id="SSF52540">
    <property type="entry name" value="P-loop containing nucleoside triphosphate hydrolases"/>
    <property type="match status" value="1"/>
</dbReference>
<keyword evidence="3" id="KW-0067">ATP-binding</keyword>
<dbReference type="InterPro" id="IPR014001">
    <property type="entry name" value="Helicase_ATP-bd"/>
</dbReference>
<organism evidence="3 4">
    <name type="scientific">Bradyrhizobium yuanmingense</name>
    <dbReference type="NCBI Taxonomy" id="108015"/>
    <lineage>
        <taxon>Bacteria</taxon>
        <taxon>Pseudomonadati</taxon>
        <taxon>Pseudomonadota</taxon>
        <taxon>Alphaproteobacteria</taxon>
        <taxon>Hyphomicrobiales</taxon>
        <taxon>Nitrobacteraceae</taxon>
        <taxon>Bradyrhizobium</taxon>
    </lineage>
</organism>
<evidence type="ECO:0000313" key="4">
    <source>
        <dbReference type="Proteomes" id="UP000183174"/>
    </source>
</evidence>
<dbReference type="SMART" id="SM00487">
    <property type="entry name" value="DEXDc"/>
    <property type="match status" value="1"/>
</dbReference>
<dbReference type="PANTHER" id="PTHR47396">
    <property type="entry name" value="TYPE I RESTRICTION ENZYME ECOKI R PROTEIN"/>
    <property type="match status" value="1"/>
</dbReference>
<dbReference type="SMART" id="SM00490">
    <property type="entry name" value="HELICc"/>
    <property type="match status" value="1"/>
</dbReference>
<dbReference type="GO" id="GO:0003677">
    <property type="term" value="F:DNA binding"/>
    <property type="evidence" value="ECO:0007669"/>
    <property type="project" value="InterPro"/>
</dbReference>
<evidence type="ECO:0000259" key="2">
    <source>
        <dbReference type="PROSITE" id="PS51194"/>
    </source>
</evidence>
<evidence type="ECO:0000259" key="1">
    <source>
        <dbReference type="PROSITE" id="PS51192"/>
    </source>
</evidence>
<dbReference type="GO" id="GO:0016787">
    <property type="term" value="F:hydrolase activity"/>
    <property type="evidence" value="ECO:0007669"/>
    <property type="project" value="InterPro"/>
</dbReference>
<dbReference type="InterPro" id="IPR027417">
    <property type="entry name" value="P-loop_NTPase"/>
</dbReference>
<protein>
    <submittedName>
        <fullName evidence="3">Superfamily II DNA or RNA helicase</fullName>
    </submittedName>
</protein>
<sequence length="620" mass="70109">MDNAEIEQFFRETKASIWQNASLREPQIEGYFAIREHFANSKEPCYVQLPVGCGKTGLMGLTPFGIAQGRILIIAPNLTIRENIRRELNVSNPNCFYSKRGVFVPKNGPYLSELKTGANIHDCDAAHIVVANIQQFSGARNKWYEALPNDYFDMILVDEGHHNVADTWTRLFAYFDEAKVVSFTATPLRSDGQVVAGERVYRFGYARSMIMGFISQIDALFVKPTELTFTVEGETKTLGINEIMKMREKDWFSRGVATSEECNRSIVNASVQQLHHVRTLGSPRQLIAVACSIRHATQVAALYREHGLRVEVLHSQLREEERGRIEATLRSGVTDVVVQVNILGEGYDLPTLSVAAVFRPYRSLSPYVQFVGRILRLAQPDVPYSPANHVYLVSHVGLNDERWWSDFTNFDKDDQEFFHEFLQGELEVDAEGEQSPRMTLRPFMRILNEVVESYHRKGYLKKIDDVMVSDLFATIREKGFEPTEFGLDEEIVRKRLAAAQAEGQVAAFNPVIQPQERREALKGRLQQEARSIADTILNRLSLQHRGRDLLRCFSGNHNSEILIRLASAEQNKVMGVESGQRQSANIGQFESAINASPDIADRLSSLVREKLRNGAPKTDG</sequence>
<dbReference type="Pfam" id="PF00271">
    <property type="entry name" value="Helicase_C"/>
    <property type="match status" value="1"/>
</dbReference>
<proteinExistence type="predicted"/>
<dbReference type="GO" id="GO:0005524">
    <property type="term" value="F:ATP binding"/>
    <property type="evidence" value="ECO:0007669"/>
    <property type="project" value="InterPro"/>
</dbReference>
<keyword evidence="3" id="KW-0378">Hydrolase</keyword>
<feature type="domain" description="Helicase ATP-binding" evidence="1">
    <location>
        <begin position="36"/>
        <end position="191"/>
    </location>
</feature>
<dbReference type="PROSITE" id="PS51192">
    <property type="entry name" value="HELICASE_ATP_BIND_1"/>
    <property type="match status" value="1"/>
</dbReference>
<accession>A0A1C3VKL5</accession>
<dbReference type="PANTHER" id="PTHR47396:SF1">
    <property type="entry name" value="ATP-DEPENDENT HELICASE IRC3-RELATED"/>
    <property type="match status" value="1"/>
</dbReference>
<keyword evidence="3" id="KW-0547">Nucleotide-binding</keyword>
<dbReference type="InterPro" id="IPR050742">
    <property type="entry name" value="Helicase_Restrict-Modif_Enz"/>
</dbReference>
<dbReference type="PROSITE" id="PS51194">
    <property type="entry name" value="HELICASE_CTER"/>
    <property type="match status" value="1"/>
</dbReference>
<gene>
    <name evidence="3" type="ORF">GA0061099_1004142</name>
</gene>
<dbReference type="InterPro" id="IPR001650">
    <property type="entry name" value="Helicase_C-like"/>
</dbReference>
<dbReference type="GO" id="GO:0004386">
    <property type="term" value="F:helicase activity"/>
    <property type="evidence" value="ECO:0007669"/>
    <property type="project" value="UniProtKB-KW"/>
</dbReference>
<feature type="domain" description="Helicase C-terminal" evidence="2">
    <location>
        <begin position="270"/>
        <end position="437"/>
    </location>
</feature>
<name>A0A1C3VKL5_9BRAD</name>
<dbReference type="EMBL" id="FMAE01000004">
    <property type="protein sequence ID" value="SCB28333.1"/>
    <property type="molecule type" value="Genomic_DNA"/>
</dbReference>
<dbReference type="RefSeq" id="WP_074447844.1">
    <property type="nucleotide sequence ID" value="NZ_FMAE01000004.1"/>
</dbReference>
<dbReference type="InterPro" id="IPR006935">
    <property type="entry name" value="Helicase/UvrB_N"/>
</dbReference>
<dbReference type="AlphaFoldDB" id="A0A1C3VKL5"/>